<protein>
    <submittedName>
        <fullName evidence="1">Uncharacterized protein</fullName>
    </submittedName>
</protein>
<evidence type="ECO:0000313" key="1">
    <source>
        <dbReference type="EMBL" id="KIF53052.1"/>
    </source>
</evidence>
<evidence type="ECO:0000313" key="2">
    <source>
        <dbReference type="Proteomes" id="UP000031586"/>
    </source>
</evidence>
<dbReference type="EMBL" id="JPRD01000015">
    <property type="protein sequence ID" value="KIF53052.1"/>
    <property type="molecule type" value="Genomic_DNA"/>
</dbReference>
<organism evidence="1 2">
    <name type="scientific">Vibrio owensii CAIM 1854 = LMG 25443</name>
    <dbReference type="NCBI Taxonomy" id="1229493"/>
    <lineage>
        <taxon>Bacteria</taxon>
        <taxon>Pseudomonadati</taxon>
        <taxon>Pseudomonadota</taxon>
        <taxon>Gammaproteobacteria</taxon>
        <taxon>Vibrionales</taxon>
        <taxon>Vibrionaceae</taxon>
        <taxon>Vibrio</taxon>
    </lineage>
</organism>
<comment type="caution">
    <text evidence="1">The sequence shown here is derived from an EMBL/GenBank/DDBJ whole genome shotgun (WGS) entry which is preliminary data.</text>
</comment>
<gene>
    <name evidence="1" type="ORF">H735_08875</name>
</gene>
<dbReference type="AlphaFoldDB" id="A0A0C1W9M7"/>
<dbReference type="PATRIC" id="fig|1229493.5.peg.862"/>
<sequence length="506" mass="58906">MIKPIVFAESHLPDLQKQAYSIRDKLIASQIIYEKEVGKAAWLTIFARSLNYRDWGHLKTVAKNYKSSQNNIVLCDTTFLPIATAIKAALGKADLDYANLVAILFHSMSQAELEAAGEEISDLPDLPGAPTSFILELGPETYYATKLLEWLWPYGSFGIDSLHETYYRYVKNKRKGLTKAEIKEKSLDIYPKTGMQIDTIISQLVEGGYCEYADNDQTIKLTLRGTNYINGMMTGEYDEDWQKWWEEFQEHLAMIPYRYIRQDWTSYIKMYSEEYTPKQAAERFNWSSCYTEAQNEIQSAIYNQLGVNLELYPMERYMQFTPRIYLTPDLTRLKVSDIEFTVEGPDWAIPDGDFKAKRYWPNKCYVAVCLKKTPKHRGWYVKIPEGVESFEITYKWKSKSGAFKPVTHKMTYTCYINPEYPLDWLYGNEAQKHRQSKFVPMGYDEYSFNAMYCLTHGEHMTNEEICQLDRVQAGIQLIDIKKDSVLIEEERELWASNAFESVGIIM</sequence>
<name>A0A0C1W9M7_9VIBR</name>
<accession>A0A0C1W9M7</accession>
<reference evidence="1 2" key="1">
    <citation type="submission" date="2014-07" db="EMBL/GenBank/DDBJ databases">
        <title>Unique and conserved regions in Vibrio harveyi and related species in comparison with the shrimp pathogen Vibrio harveyi CAIM 1792.</title>
        <authorList>
            <person name="Espinoza-Valles I."/>
            <person name="Vora G."/>
            <person name="Leekitcharoenphon P."/>
            <person name="Ussery D."/>
            <person name="Hoj L."/>
            <person name="Gomez-Gil B."/>
        </authorList>
    </citation>
    <scope>NUCLEOTIDE SEQUENCE [LARGE SCALE GENOMIC DNA]</scope>
    <source>
        <strain evidence="2">CAIM 1854 / LMG 25443</strain>
    </source>
</reference>
<dbReference type="RefSeq" id="WP_020194218.1">
    <property type="nucleotide sequence ID" value="NZ_BAOH01000005.1"/>
</dbReference>
<proteinExistence type="predicted"/>
<dbReference type="Proteomes" id="UP000031586">
    <property type="component" value="Unassembled WGS sequence"/>
</dbReference>